<keyword evidence="2" id="KW-1185">Reference proteome</keyword>
<name>A0AAV5KIG9_9ROSI</name>
<accession>A0AAV5KIG9</accession>
<dbReference type="Proteomes" id="UP001054252">
    <property type="component" value="Unassembled WGS sequence"/>
</dbReference>
<dbReference type="AlphaFoldDB" id="A0AAV5KIG9"/>
<evidence type="ECO:0000313" key="2">
    <source>
        <dbReference type="Proteomes" id="UP001054252"/>
    </source>
</evidence>
<evidence type="ECO:0000313" key="1">
    <source>
        <dbReference type="EMBL" id="GKV24411.1"/>
    </source>
</evidence>
<reference evidence="1 2" key="1">
    <citation type="journal article" date="2021" name="Commun. Biol.">
        <title>The genome of Shorea leprosula (Dipterocarpaceae) highlights the ecological relevance of drought in aseasonal tropical rainforests.</title>
        <authorList>
            <person name="Ng K.K.S."/>
            <person name="Kobayashi M.J."/>
            <person name="Fawcett J.A."/>
            <person name="Hatakeyama M."/>
            <person name="Paape T."/>
            <person name="Ng C.H."/>
            <person name="Ang C.C."/>
            <person name="Tnah L.H."/>
            <person name="Lee C.T."/>
            <person name="Nishiyama T."/>
            <person name="Sese J."/>
            <person name="O'Brien M.J."/>
            <person name="Copetti D."/>
            <person name="Mohd Noor M.I."/>
            <person name="Ong R.C."/>
            <person name="Putra M."/>
            <person name="Sireger I.Z."/>
            <person name="Indrioko S."/>
            <person name="Kosugi Y."/>
            <person name="Izuno A."/>
            <person name="Isagi Y."/>
            <person name="Lee S.L."/>
            <person name="Shimizu K.K."/>
        </authorList>
    </citation>
    <scope>NUCLEOTIDE SEQUENCE [LARGE SCALE GENOMIC DNA]</scope>
    <source>
        <strain evidence="1">214</strain>
    </source>
</reference>
<sequence>MYKAFHVSPPQAPLATDSFLRKLVTKLGIFSFFLAQSQDLGLRIFPLNPENLGSALFFSLVHRVLLGLNPSAFSVCREFSPPGSRRLLTSQARVLLAGILVLIVLPL</sequence>
<comment type="caution">
    <text evidence="1">The sequence shown here is derived from an EMBL/GenBank/DDBJ whole genome shotgun (WGS) entry which is preliminary data.</text>
</comment>
<proteinExistence type="predicted"/>
<dbReference type="EMBL" id="BPVZ01000065">
    <property type="protein sequence ID" value="GKV24411.1"/>
    <property type="molecule type" value="Genomic_DNA"/>
</dbReference>
<protein>
    <submittedName>
        <fullName evidence="1">Uncharacterized protein</fullName>
    </submittedName>
</protein>
<gene>
    <name evidence="1" type="ORF">SLEP1_g34025</name>
</gene>
<organism evidence="1 2">
    <name type="scientific">Rubroshorea leprosula</name>
    <dbReference type="NCBI Taxonomy" id="152421"/>
    <lineage>
        <taxon>Eukaryota</taxon>
        <taxon>Viridiplantae</taxon>
        <taxon>Streptophyta</taxon>
        <taxon>Embryophyta</taxon>
        <taxon>Tracheophyta</taxon>
        <taxon>Spermatophyta</taxon>
        <taxon>Magnoliopsida</taxon>
        <taxon>eudicotyledons</taxon>
        <taxon>Gunneridae</taxon>
        <taxon>Pentapetalae</taxon>
        <taxon>rosids</taxon>
        <taxon>malvids</taxon>
        <taxon>Malvales</taxon>
        <taxon>Dipterocarpaceae</taxon>
        <taxon>Rubroshorea</taxon>
    </lineage>
</organism>